<dbReference type="SUPFAM" id="SSF51735">
    <property type="entry name" value="NAD(P)-binding Rossmann-fold domains"/>
    <property type="match status" value="1"/>
</dbReference>
<gene>
    <name evidence="7" type="ORF">J2T55_001450</name>
</gene>
<dbReference type="Proteomes" id="UP001204445">
    <property type="component" value="Unassembled WGS sequence"/>
</dbReference>
<evidence type="ECO:0000259" key="5">
    <source>
        <dbReference type="Pfam" id="PF03446"/>
    </source>
</evidence>
<dbReference type="GO" id="GO:0050661">
    <property type="term" value="F:NADP binding"/>
    <property type="evidence" value="ECO:0007669"/>
    <property type="project" value="InterPro"/>
</dbReference>
<dbReference type="Gene3D" id="3.40.50.720">
    <property type="entry name" value="NAD(P)-binding Rossmann-like Domain"/>
    <property type="match status" value="1"/>
</dbReference>
<dbReference type="Pfam" id="PF03446">
    <property type="entry name" value="NAD_binding_2"/>
    <property type="match status" value="1"/>
</dbReference>
<dbReference type="PANTHER" id="PTHR43060">
    <property type="entry name" value="3-HYDROXYISOBUTYRATE DEHYDROGENASE-LIKE 1, MITOCHONDRIAL-RELATED"/>
    <property type="match status" value="1"/>
</dbReference>
<comment type="caution">
    <text evidence="7">The sequence shown here is derived from an EMBL/GenBank/DDBJ whole genome shotgun (WGS) entry which is preliminary data.</text>
</comment>
<evidence type="ECO:0000259" key="6">
    <source>
        <dbReference type="Pfam" id="PF14833"/>
    </source>
</evidence>
<dbReference type="InterPro" id="IPR013328">
    <property type="entry name" value="6PGD_dom2"/>
</dbReference>
<dbReference type="Pfam" id="PF14833">
    <property type="entry name" value="NAD_binding_11"/>
    <property type="match status" value="1"/>
</dbReference>
<dbReference type="InterPro" id="IPR036291">
    <property type="entry name" value="NAD(P)-bd_dom_sf"/>
</dbReference>
<dbReference type="PROSITE" id="PS00895">
    <property type="entry name" value="3_HYDROXYISOBUT_DH"/>
    <property type="match status" value="1"/>
</dbReference>
<dbReference type="AlphaFoldDB" id="A0AAE3L130"/>
<dbReference type="GO" id="GO:0016054">
    <property type="term" value="P:organic acid catabolic process"/>
    <property type="evidence" value="ECO:0007669"/>
    <property type="project" value="UniProtKB-ARBA"/>
</dbReference>
<feature type="domain" description="3-hydroxyisobutyrate dehydrogenase-like NAD-binding" evidence="6">
    <location>
        <begin position="163"/>
        <end position="283"/>
    </location>
</feature>
<keyword evidence="3" id="KW-0520">NAD</keyword>
<evidence type="ECO:0000256" key="1">
    <source>
        <dbReference type="ARBA" id="ARBA00009080"/>
    </source>
</evidence>
<proteinExistence type="inferred from homology"/>
<reference evidence="7" key="1">
    <citation type="submission" date="2022-08" db="EMBL/GenBank/DDBJ databases">
        <title>Genomic Encyclopedia of Type Strains, Phase III (KMG-III): the genomes of soil and plant-associated and newly described type strains.</title>
        <authorList>
            <person name="Whitman W."/>
        </authorList>
    </citation>
    <scope>NUCLEOTIDE SEQUENCE</scope>
    <source>
        <strain evidence="7">HMT 1</strain>
    </source>
</reference>
<dbReference type="InterPro" id="IPR029154">
    <property type="entry name" value="HIBADH-like_NADP-bd"/>
</dbReference>
<protein>
    <submittedName>
        <fullName evidence="7">3-hydroxyisobutyrate dehydrogenase</fullName>
        <ecNumber evidence="7">1.1.1.31</ecNumber>
    </submittedName>
</protein>
<dbReference type="GO" id="GO:0008442">
    <property type="term" value="F:3-hydroxyisobutyrate dehydrogenase activity"/>
    <property type="evidence" value="ECO:0007669"/>
    <property type="project" value="UniProtKB-EC"/>
</dbReference>
<comment type="similarity">
    <text evidence="1">Belongs to the HIBADH-related family.</text>
</comment>
<dbReference type="InterPro" id="IPR006115">
    <property type="entry name" value="6PGDH_NADP-bd"/>
</dbReference>
<dbReference type="InterPro" id="IPR002204">
    <property type="entry name" value="3-OH-isobutyrate_DH-rel_CS"/>
</dbReference>
<evidence type="ECO:0000256" key="4">
    <source>
        <dbReference type="PIRSR" id="PIRSR000103-1"/>
    </source>
</evidence>
<keyword evidence="2 7" id="KW-0560">Oxidoreductase</keyword>
<dbReference type="SUPFAM" id="SSF48179">
    <property type="entry name" value="6-phosphogluconate dehydrogenase C-terminal domain-like"/>
    <property type="match status" value="1"/>
</dbReference>
<sequence length="293" mass="30643">MIKTGVIGLGAMGAHMARNLHANDLLAAVWNRSRDKAESLAGETGCQVADSPAQLAELCDVIITCVSRDDDVLDVVDQLLPGIQPGGVVADTSTVNASTAQTAAARLADAGGFFLDCPVSGGVEGARQGTLVTMVGGDVQALERARPALEAIAGNVIYMGESGSGQATKAVNQLMAAGINQAVTEALAFGESLGLDMDKVVDVVSAGAAGNWFVEHRGKTMLKGVFDPGFKLGLHHKDLGICRSMALEKTGISLPLVEMTLIHYQKLMDEGHADEDISALFRLKQRQHLEGPK</sequence>
<feature type="active site" evidence="4">
    <location>
        <position position="169"/>
    </location>
</feature>
<dbReference type="Gene3D" id="1.10.1040.10">
    <property type="entry name" value="N-(1-d-carboxylethyl)-l-norvaline Dehydrogenase, domain 2"/>
    <property type="match status" value="1"/>
</dbReference>
<evidence type="ECO:0000256" key="2">
    <source>
        <dbReference type="ARBA" id="ARBA00023002"/>
    </source>
</evidence>
<keyword evidence="8" id="KW-1185">Reference proteome</keyword>
<feature type="domain" description="6-phosphogluconate dehydrogenase NADP-binding" evidence="5">
    <location>
        <begin position="4"/>
        <end position="160"/>
    </location>
</feature>
<dbReference type="EMBL" id="JANUCT010000008">
    <property type="protein sequence ID" value="MCS3903429.1"/>
    <property type="molecule type" value="Genomic_DNA"/>
</dbReference>
<accession>A0AAE3L130</accession>
<dbReference type="InterPro" id="IPR015815">
    <property type="entry name" value="HIBADH-related"/>
</dbReference>
<dbReference type="PIRSF" id="PIRSF000103">
    <property type="entry name" value="HIBADH"/>
    <property type="match status" value="1"/>
</dbReference>
<name>A0AAE3L130_9GAMM</name>
<dbReference type="GO" id="GO:0051287">
    <property type="term" value="F:NAD binding"/>
    <property type="evidence" value="ECO:0007669"/>
    <property type="project" value="InterPro"/>
</dbReference>
<dbReference type="PANTHER" id="PTHR43060:SF15">
    <property type="entry name" value="3-HYDROXYISOBUTYRATE DEHYDROGENASE-LIKE 1, MITOCHONDRIAL-RELATED"/>
    <property type="match status" value="1"/>
</dbReference>
<evidence type="ECO:0000313" key="8">
    <source>
        <dbReference type="Proteomes" id="UP001204445"/>
    </source>
</evidence>
<organism evidence="7 8">
    <name type="scientific">Methylohalomonas lacus</name>
    <dbReference type="NCBI Taxonomy" id="398773"/>
    <lineage>
        <taxon>Bacteria</taxon>
        <taxon>Pseudomonadati</taxon>
        <taxon>Pseudomonadota</taxon>
        <taxon>Gammaproteobacteria</taxon>
        <taxon>Methylohalomonadales</taxon>
        <taxon>Methylohalomonadaceae</taxon>
        <taxon>Methylohalomonas</taxon>
    </lineage>
</organism>
<dbReference type="InterPro" id="IPR008927">
    <property type="entry name" value="6-PGluconate_DH-like_C_sf"/>
</dbReference>
<dbReference type="EC" id="1.1.1.31" evidence="7"/>
<evidence type="ECO:0000256" key="3">
    <source>
        <dbReference type="ARBA" id="ARBA00023027"/>
    </source>
</evidence>
<evidence type="ECO:0000313" key="7">
    <source>
        <dbReference type="EMBL" id="MCS3903429.1"/>
    </source>
</evidence>